<dbReference type="RefSeq" id="WP_149999737.1">
    <property type="nucleotide sequence ID" value="NZ_BKCL01000002.1"/>
</dbReference>
<feature type="region of interest" description="Disordered" evidence="1">
    <location>
        <begin position="69"/>
        <end position="92"/>
    </location>
</feature>
<reference evidence="4 5" key="1">
    <citation type="submission" date="2019-09" db="EMBL/GenBank/DDBJ databases">
        <title>NBRP : Genome information of microbial organism related human and environment.</title>
        <authorList>
            <person name="Hattori M."/>
            <person name="Oshima K."/>
            <person name="Inaba H."/>
            <person name="Suda W."/>
            <person name="Sakamoto M."/>
            <person name="Iino T."/>
            <person name="Kitahara M."/>
            <person name="Oshida Y."/>
            <person name="Iida T."/>
            <person name="Kudo T."/>
            <person name="Itoh T."/>
            <person name="Ohkuma M."/>
        </authorList>
    </citation>
    <scope>NUCLEOTIDE SEQUENCE [LARGE SCALE GENOMIC DNA]</scope>
    <source>
        <strain evidence="2 4">Hi-2</strain>
        <strain evidence="3 5">Mie-1</strain>
    </source>
</reference>
<keyword evidence="5" id="KW-1185">Reference proteome</keyword>
<gene>
    <name evidence="2" type="ORF">JCM17844_08330</name>
    <name evidence="3" type="ORF">JCM17845_01510</name>
</gene>
<evidence type="ECO:0000313" key="5">
    <source>
        <dbReference type="Proteomes" id="UP000325187"/>
    </source>
</evidence>
<dbReference type="Proteomes" id="UP000325187">
    <property type="component" value="Unassembled WGS sequence"/>
</dbReference>
<name>A0A5A7MUE7_9PROT</name>
<evidence type="ECO:0000256" key="1">
    <source>
        <dbReference type="SAM" id="MobiDB-lite"/>
    </source>
</evidence>
<feature type="compositionally biased region" description="Basic and acidic residues" evidence="1">
    <location>
        <begin position="69"/>
        <end position="83"/>
    </location>
</feature>
<protein>
    <submittedName>
        <fullName evidence="3">Uncharacterized protein</fullName>
    </submittedName>
</protein>
<evidence type="ECO:0000313" key="2">
    <source>
        <dbReference type="EMBL" id="GEQ97196.1"/>
    </source>
</evidence>
<accession>A0A5A7MUE7</accession>
<dbReference type="EMBL" id="BKCM01000001">
    <property type="protein sequence ID" value="GEQ99527.1"/>
    <property type="molecule type" value="Genomic_DNA"/>
</dbReference>
<sequence>MAILWPIDADPDSLEKKDGFADGFVLELVPTQTGVDWLLQPVDADAQQRITGSETDGPSAVAAAFQHLDDMAEKRRKERERMPDAPSPDSLI</sequence>
<comment type="caution">
    <text evidence="3">The sequence shown here is derived from an EMBL/GenBank/DDBJ whole genome shotgun (WGS) entry which is preliminary data.</text>
</comment>
<dbReference type="Proteomes" id="UP000322084">
    <property type="component" value="Unassembled WGS sequence"/>
</dbReference>
<accession>A0A5A7MMY0</accession>
<evidence type="ECO:0000313" key="3">
    <source>
        <dbReference type="EMBL" id="GEQ99527.1"/>
    </source>
</evidence>
<proteinExistence type="predicted"/>
<dbReference type="EMBL" id="BKCL01000002">
    <property type="protein sequence ID" value="GEQ97196.1"/>
    <property type="molecule type" value="Genomic_DNA"/>
</dbReference>
<dbReference type="AlphaFoldDB" id="A0A5A7MUE7"/>
<organism evidence="3 5">
    <name type="scientific">Iodidimonas gelatinilytica</name>
    <dbReference type="NCBI Taxonomy" id="1236966"/>
    <lineage>
        <taxon>Bacteria</taxon>
        <taxon>Pseudomonadati</taxon>
        <taxon>Pseudomonadota</taxon>
        <taxon>Alphaproteobacteria</taxon>
        <taxon>Iodidimonadales</taxon>
        <taxon>Iodidimonadaceae</taxon>
        <taxon>Iodidimonas</taxon>
    </lineage>
</organism>
<evidence type="ECO:0000313" key="4">
    <source>
        <dbReference type="Proteomes" id="UP000322084"/>
    </source>
</evidence>